<dbReference type="InterPro" id="IPR011990">
    <property type="entry name" value="TPR-like_helical_dom_sf"/>
</dbReference>
<evidence type="ECO:0000256" key="6">
    <source>
        <dbReference type="SAM" id="SignalP"/>
    </source>
</evidence>
<protein>
    <recommendedName>
        <fullName evidence="7">RagB/SusD domain-containing protein</fullName>
    </recommendedName>
</protein>
<dbReference type="Gene3D" id="1.25.40.10">
    <property type="entry name" value="Tetratricopeptide repeat domain"/>
    <property type="match status" value="1"/>
</dbReference>
<dbReference type="EMBL" id="JRYR02000001">
    <property type="protein sequence ID" value="OHX65065.1"/>
    <property type="molecule type" value="Genomic_DNA"/>
</dbReference>
<comment type="similarity">
    <text evidence="2">Belongs to the SusD family.</text>
</comment>
<dbReference type="SUPFAM" id="SSF48452">
    <property type="entry name" value="TPR-like"/>
    <property type="match status" value="1"/>
</dbReference>
<evidence type="ECO:0000256" key="5">
    <source>
        <dbReference type="ARBA" id="ARBA00023237"/>
    </source>
</evidence>
<dbReference type="InterPro" id="IPR012944">
    <property type="entry name" value="SusD_RagB_dom"/>
</dbReference>
<keyword evidence="3 6" id="KW-0732">Signal</keyword>
<dbReference type="Gene3D" id="1.25.40.390">
    <property type="match status" value="1"/>
</dbReference>
<dbReference type="Gene3D" id="1.10.3780.10">
    <property type="entry name" value="SusD-like"/>
    <property type="match status" value="1"/>
</dbReference>
<dbReference type="AlphaFoldDB" id="A0A1S1YW81"/>
<keyword evidence="9" id="KW-1185">Reference proteome</keyword>
<evidence type="ECO:0000256" key="3">
    <source>
        <dbReference type="ARBA" id="ARBA00022729"/>
    </source>
</evidence>
<sequence>MKFKNIFRLKYIVALVAAVSFTSCVGDLDTTPIDPNTISGANVFDDPSNYTKALAKLYGGYVVTGQQGPAGQGDIGGIDEGASQYIRRYWELQQLPTDETINGWADGNLPKLSYMTWGSNNEFISALYSRIFYQISICNEFIRNTNGVDITVDGISTQEMNREARFLRAYSYWHALDLFGNGIPFTTEADGVGKFLPQPAGTLGGSELFNYISSELRAIEGDLVAPAPGQESGRANKAAAWMLLSRLYLNAEAYGLSAKYDSALIYTNKVLNEGGYSLVTDNQGSQYTAYQTLFLADNHTSGSEIIWSHNENGLRSKSFGGCTYLTHAAIGGSMNASEFGVNGGWGGNRSMKTLTGTLQFKSADDRNLVYTDGQQEEINDPTQFTEGYAIAKFRNMTRAGVAGSDPTGDVVDIDFIVFRLAEAYLNYAELAARQVPGASVSQSRIYMDALYDRANVPDADKLSPTELNSVESLIKYERSRELYWEGVRRTDLIRLGQFTGGQYVWQFKGGDKDGVSTPSTYNVCPIPSSDLGANPNLKQNPGY</sequence>
<dbReference type="PROSITE" id="PS51257">
    <property type="entry name" value="PROKAR_LIPOPROTEIN"/>
    <property type="match status" value="1"/>
</dbReference>
<organism evidence="8 9">
    <name type="scientific">Flammeovirga pacifica</name>
    <dbReference type="NCBI Taxonomy" id="915059"/>
    <lineage>
        <taxon>Bacteria</taxon>
        <taxon>Pseudomonadati</taxon>
        <taxon>Bacteroidota</taxon>
        <taxon>Cytophagia</taxon>
        <taxon>Cytophagales</taxon>
        <taxon>Flammeovirgaceae</taxon>
        <taxon>Flammeovirga</taxon>
    </lineage>
</organism>
<gene>
    <name evidence="8" type="ORF">NH26_01215</name>
</gene>
<dbReference type="STRING" id="915059.NH26_01215"/>
<reference evidence="8 9" key="1">
    <citation type="journal article" date="2012" name="Int. J. Syst. Evol. Microbiol.">
        <title>Flammeovirga pacifica sp. nov., isolated from deep-sea sediment.</title>
        <authorList>
            <person name="Xu H."/>
            <person name="Fu Y."/>
            <person name="Yang N."/>
            <person name="Ding Z."/>
            <person name="Lai Q."/>
            <person name="Zeng R."/>
        </authorList>
    </citation>
    <scope>NUCLEOTIDE SEQUENCE [LARGE SCALE GENOMIC DNA]</scope>
    <source>
        <strain evidence="9">DSM 24597 / LMG 26175 / WPAGA1</strain>
    </source>
</reference>
<accession>A0A1S1YW81</accession>
<comment type="subcellular location">
    <subcellularLocation>
        <location evidence="1">Cell outer membrane</location>
    </subcellularLocation>
</comment>
<evidence type="ECO:0000313" key="9">
    <source>
        <dbReference type="Proteomes" id="UP000179797"/>
    </source>
</evidence>
<keyword evidence="4" id="KW-0472">Membrane</keyword>
<dbReference type="Proteomes" id="UP000179797">
    <property type="component" value="Unassembled WGS sequence"/>
</dbReference>
<evidence type="ECO:0000256" key="4">
    <source>
        <dbReference type="ARBA" id="ARBA00023136"/>
    </source>
</evidence>
<feature type="chain" id="PRO_5010273113" description="RagB/SusD domain-containing protein" evidence="6">
    <location>
        <begin position="26"/>
        <end position="543"/>
    </location>
</feature>
<feature type="domain" description="RagB/SusD" evidence="7">
    <location>
        <begin position="365"/>
        <end position="543"/>
    </location>
</feature>
<evidence type="ECO:0000313" key="8">
    <source>
        <dbReference type="EMBL" id="OHX65065.1"/>
    </source>
</evidence>
<keyword evidence="5" id="KW-0998">Cell outer membrane</keyword>
<comment type="caution">
    <text evidence="8">The sequence shown here is derived from an EMBL/GenBank/DDBJ whole genome shotgun (WGS) entry which is preliminary data.</text>
</comment>
<name>A0A1S1YW81_FLAPC</name>
<dbReference type="GO" id="GO:0009279">
    <property type="term" value="C:cell outer membrane"/>
    <property type="evidence" value="ECO:0007669"/>
    <property type="project" value="UniProtKB-SubCell"/>
</dbReference>
<dbReference type="RefSeq" id="WP_044226566.1">
    <property type="nucleotide sequence ID" value="NZ_JRYR02000001.1"/>
</dbReference>
<evidence type="ECO:0000256" key="2">
    <source>
        <dbReference type="ARBA" id="ARBA00006275"/>
    </source>
</evidence>
<feature type="signal peptide" evidence="6">
    <location>
        <begin position="1"/>
        <end position="25"/>
    </location>
</feature>
<dbReference type="OrthoDB" id="9792139at2"/>
<evidence type="ECO:0000259" key="7">
    <source>
        <dbReference type="Pfam" id="PF07980"/>
    </source>
</evidence>
<dbReference type="Pfam" id="PF07980">
    <property type="entry name" value="SusD_RagB"/>
    <property type="match status" value="1"/>
</dbReference>
<proteinExistence type="inferred from homology"/>
<evidence type="ECO:0000256" key="1">
    <source>
        <dbReference type="ARBA" id="ARBA00004442"/>
    </source>
</evidence>